<keyword evidence="3" id="KW-0010">Activator</keyword>
<feature type="compositionally biased region" description="Basic and acidic residues" evidence="6">
    <location>
        <begin position="1"/>
        <end position="10"/>
    </location>
</feature>
<organism evidence="7 8">
    <name type="scientific">Patella caerulea</name>
    <name type="common">Rayed Mediterranean limpet</name>
    <dbReference type="NCBI Taxonomy" id="87958"/>
    <lineage>
        <taxon>Eukaryota</taxon>
        <taxon>Metazoa</taxon>
        <taxon>Spiralia</taxon>
        <taxon>Lophotrochozoa</taxon>
        <taxon>Mollusca</taxon>
        <taxon>Gastropoda</taxon>
        <taxon>Patellogastropoda</taxon>
        <taxon>Patelloidea</taxon>
        <taxon>Patellidae</taxon>
        <taxon>Patella</taxon>
    </lineage>
</organism>
<evidence type="ECO:0000256" key="2">
    <source>
        <dbReference type="ARBA" id="ARBA00023015"/>
    </source>
</evidence>
<proteinExistence type="predicted"/>
<feature type="region of interest" description="Disordered" evidence="6">
    <location>
        <begin position="1"/>
        <end position="52"/>
    </location>
</feature>
<dbReference type="EMBL" id="JAZGQO010000006">
    <property type="protein sequence ID" value="KAK6185013.1"/>
    <property type="molecule type" value="Genomic_DNA"/>
</dbReference>
<protein>
    <recommendedName>
        <fullName evidence="9">Proline-rich nuclear receptor coactivator 2</fullName>
    </recommendedName>
</protein>
<dbReference type="InterPro" id="IPR028322">
    <property type="entry name" value="PNRC-like_rgn"/>
</dbReference>
<reference evidence="7 8" key="1">
    <citation type="submission" date="2024-01" db="EMBL/GenBank/DDBJ databases">
        <title>The genome of the rayed Mediterranean limpet Patella caerulea (Linnaeus, 1758).</title>
        <authorList>
            <person name="Anh-Thu Weber A."/>
            <person name="Halstead-Nussloch G."/>
        </authorList>
    </citation>
    <scope>NUCLEOTIDE SEQUENCE [LARGE SCALE GENOMIC DNA]</scope>
    <source>
        <strain evidence="7">AATW-2023a</strain>
        <tissue evidence="7">Whole specimen</tissue>
    </source>
</reference>
<dbReference type="AlphaFoldDB" id="A0AAN8K3E7"/>
<accession>A0AAN8K3E7</accession>
<evidence type="ECO:0000256" key="1">
    <source>
        <dbReference type="ARBA" id="ARBA00004123"/>
    </source>
</evidence>
<dbReference type="GO" id="GO:0005634">
    <property type="term" value="C:nucleus"/>
    <property type="evidence" value="ECO:0007669"/>
    <property type="project" value="UniProtKB-SubCell"/>
</dbReference>
<comment type="subcellular location">
    <subcellularLocation>
        <location evidence="1">Nucleus</location>
    </subcellularLocation>
</comment>
<keyword evidence="5" id="KW-0539">Nucleus</keyword>
<dbReference type="GO" id="GO:0016071">
    <property type="term" value="P:mRNA metabolic process"/>
    <property type="evidence" value="ECO:0007669"/>
    <property type="project" value="UniProtKB-ARBA"/>
</dbReference>
<dbReference type="InterPro" id="IPR026780">
    <property type="entry name" value="PNRC1/2"/>
</dbReference>
<gene>
    <name evidence="7" type="ORF">SNE40_007342</name>
</gene>
<dbReference type="PANTHER" id="PTHR15405">
    <property type="entry name" value="PROLINE-RICH NUCLEAR RECEPTOR COACTIVATOR"/>
    <property type="match status" value="1"/>
</dbReference>
<keyword evidence="2" id="KW-0805">Transcription regulation</keyword>
<evidence type="ECO:0000313" key="7">
    <source>
        <dbReference type="EMBL" id="KAK6185013.1"/>
    </source>
</evidence>
<evidence type="ECO:0000256" key="6">
    <source>
        <dbReference type="SAM" id="MobiDB-lite"/>
    </source>
</evidence>
<dbReference type="Pfam" id="PF15365">
    <property type="entry name" value="PNRC"/>
    <property type="match status" value="1"/>
</dbReference>
<evidence type="ECO:0000256" key="4">
    <source>
        <dbReference type="ARBA" id="ARBA00023163"/>
    </source>
</evidence>
<evidence type="ECO:0008006" key="9">
    <source>
        <dbReference type="Google" id="ProtNLM"/>
    </source>
</evidence>
<comment type="caution">
    <text evidence="7">The sequence shown here is derived from an EMBL/GenBank/DDBJ whole genome shotgun (WGS) entry which is preliminary data.</text>
</comment>
<evidence type="ECO:0000256" key="5">
    <source>
        <dbReference type="ARBA" id="ARBA00023242"/>
    </source>
</evidence>
<evidence type="ECO:0000313" key="8">
    <source>
        <dbReference type="Proteomes" id="UP001347796"/>
    </source>
</evidence>
<keyword evidence="8" id="KW-1185">Reference proteome</keyword>
<keyword evidence="4" id="KW-0804">Transcription</keyword>
<evidence type="ECO:0000256" key="3">
    <source>
        <dbReference type="ARBA" id="ARBA00023159"/>
    </source>
</evidence>
<name>A0AAN8K3E7_PATCE</name>
<dbReference type="Proteomes" id="UP001347796">
    <property type="component" value="Unassembled WGS sequence"/>
</dbReference>
<sequence>MPSLMKERGKLRVNVRNNSMPQKDKLTRSQGKQVPKRYAGSKENDRRIVRSTQSHPNVQVCLPEWICKNDQKIFCKPEKNPSSTLYSPSTSPTKFIEAAYAGAKFNDPPSPKVLPKPPQHWMSIENVGPARCDDMTSHLKMLLKVSVQA</sequence>